<evidence type="ECO:0000259" key="3">
    <source>
        <dbReference type="Pfam" id="PF18421"/>
    </source>
</evidence>
<reference evidence="4 5" key="1">
    <citation type="submission" date="2016-11" db="EMBL/GenBank/DDBJ databases">
        <title>Mixed transmission modes and dynamic genome evolution in an obligate animal-bacterial symbiosis.</title>
        <authorList>
            <person name="Russell S.L."/>
            <person name="Corbett-Detig R.B."/>
            <person name="Cavanaugh C.M."/>
        </authorList>
    </citation>
    <scope>NUCLEOTIDE SEQUENCE [LARGE SCALE GENOMIC DNA]</scope>
    <source>
        <strain evidence="4">Sveles-Q1</strain>
    </source>
</reference>
<dbReference type="AlphaFoldDB" id="A0A1T2LAX9"/>
<gene>
    <name evidence="4" type="ORF">BOW53_01085</name>
</gene>
<comment type="caution">
    <text evidence="4">The sequence shown here is derived from an EMBL/GenBank/DDBJ whole genome shotgun (WGS) entry which is preliminary data.</text>
</comment>
<dbReference type="RefSeq" id="WP_078482231.1">
    <property type="nucleotide sequence ID" value="NZ_MPRL01000002.1"/>
</dbReference>
<evidence type="ECO:0000313" key="5">
    <source>
        <dbReference type="Proteomes" id="UP000191110"/>
    </source>
</evidence>
<dbReference type="PANTHER" id="PTHR21666">
    <property type="entry name" value="PEPTIDASE-RELATED"/>
    <property type="match status" value="1"/>
</dbReference>
<protein>
    <submittedName>
        <fullName evidence="4">Peptidase M23</fullName>
    </submittedName>
</protein>
<dbReference type="SUPFAM" id="SSF51261">
    <property type="entry name" value="Duplicated hybrid motif"/>
    <property type="match status" value="1"/>
</dbReference>
<dbReference type="Proteomes" id="UP000191110">
    <property type="component" value="Unassembled WGS sequence"/>
</dbReference>
<feature type="chain" id="PRO_5013204870" evidence="1">
    <location>
        <begin position="20"/>
        <end position="269"/>
    </location>
</feature>
<dbReference type="PANTHER" id="PTHR21666:SF285">
    <property type="entry name" value="M23 FAMILY METALLOPEPTIDASE"/>
    <property type="match status" value="1"/>
</dbReference>
<dbReference type="CDD" id="cd12797">
    <property type="entry name" value="M23_peptidase"/>
    <property type="match status" value="1"/>
</dbReference>
<sequence length="269" mass="29246">MIRALLFIVTLSFTTLLSAASLPKSLSVPGGVALIDIAAATSAKPYVSYAKRRTMVVESEGRWMAVVGIPLSAKLGQHKVTIKGGGSKSFDVSHKEYRSQHLTVKNKRHVNPNQKDLDRIWKESKLMKAAFTHWLDQDQIPLNFAAPVDGPRSSSFGLRRFFNGEPRNPHSGMDIAAPEGTPIKAPGAGEVVLTGNYFFNGNTVLIDHGQGLVTLYCHLSRIDVKAGQWLGEGDLIGAVGKTGRVTGPHLHWSVSLNNNRIDPALFLTD</sequence>
<dbReference type="Pfam" id="PF01551">
    <property type="entry name" value="Peptidase_M23"/>
    <property type="match status" value="1"/>
</dbReference>
<dbReference type="Gene3D" id="2.70.70.10">
    <property type="entry name" value="Glucose Permease (Domain IIA)"/>
    <property type="match status" value="1"/>
</dbReference>
<dbReference type="GO" id="GO:0004222">
    <property type="term" value="F:metalloendopeptidase activity"/>
    <property type="evidence" value="ECO:0007669"/>
    <property type="project" value="TreeGrafter"/>
</dbReference>
<keyword evidence="1" id="KW-0732">Signal</keyword>
<organism evidence="4 5">
    <name type="scientific">Solemya pervernicosa gill symbiont</name>
    <dbReference type="NCBI Taxonomy" id="642797"/>
    <lineage>
        <taxon>Bacteria</taxon>
        <taxon>Pseudomonadati</taxon>
        <taxon>Pseudomonadota</taxon>
        <taxon>Gammaproteobacteria</taxon>
        <taxon>sulfur-oxidizing symbionts</taxon>
    </lineage>
</organism>
<dbReference type="InterPro" id="IPR050570">
    <property type="entry name" value="Cell_wall_metabolism_enzyme"/>
</dbReference>
<dbReference type="Pfam" id="PF18421">
    <property type="entry name" value="Peptidase_M23_N"/>
    <property type="match status" value="1"/>
</dbReference>
<dbReference type="InterPro" id="IPR040487">
    <property type="entry name" value="Peptidase_M23_N"/>
</dbReference>
<dbReference type="Gene3D" id="2.60.40.1590">
    <property type="entry name" value="Peptidoglycan hydrolase domains"/>
    <property type="match status" value="1"/>
</dbReference>
<dbReference type="EMBL" id="MPRL01000002">
    <property type="protein sequence ID" value="OOZ42204.1"/>
    <property type="molecule type" value="Genomic_DNA"/>
</dbReference>
<name>A0A1T2LAX9_9GAMM</name>
<keyword evidence="5" id="KW-1185">Reference proteome</keyword>
<dbReference type="InterPro" id="IPR016047">
    <property type="entry name" value="M23ase_b-sheet_dom"/>
</dbReference>
<dbReference type="InterPro" id="IPR011055">
    <property type="entry name" value="Dup_hybrid_motif"/>
</dbReference>
<feature type="domain" description="M23ase beta-sheet core" evidence="2">
    <location>
        <begin position="169"/>
        <end position="263"/>
    </location>
</feature>
<accession>A0A1T2LAX9</accession>
<evidence type="ECO:0000256" key="1">
    <source>
        <dbReference type="SAM" id="SignalP"/>
    </source>
</evidence>
<dbReference type="OrthoDB" id="9805070at2"/>
<evidence type="ECO:0000259" key="2">
    <source>
        <dbReference type="Pfam" id="PF01551"/>
    </source>
</evidence>
<feature type="signal peptide" evidence="1">
    <location>
        <begin position="1"/>
        <end position="19"/>
    </location>
</feature>
<evidence type="ECO:0000313" key="4">
    <source>
        <dbReference type="EMBL" id="OOZ42204.1"/>
    </source>
</evidence>
<feature type="domain" description="Peptidase family M23 N-terminal" evidence="3">
    <location>
        <begin position="27"/>
        <end position="95"/>
    </location>
</feature>
<proteinExistence type="predicted"/>
<dbReference type="FunFam" id="2.70.70.10:FF:000019">
    <property type="entry name" value="M23 family peptidase"/>
    <property type="match status" value="1"/>
</dbReference>